<dbReference type="InterPro" id="IPR047675">
    <property type="entry name" value="Putative_zinc-bd"/>
</dbReference>
<dbReference type="Proteomes" id="UP000004324">
    <property type="component" value="Unassembled WGS sequence"/>
</dbReference>
<evidence type="ECO:0000313" key="1">
    <source>
        <dbReference type="EMBL" id="EIW19926.1"/>
    </source>
</evidence>
<dbReference type="AlphaFoldDB" id="I9LHR6"/>
<dbReference type="NCBIfam" id="NF041373">
    <property type="entry name" value="HGG_STG"/>
    <property type="match status" value="1"/>
</dbReference>
<proteinExistence type="predicted"/>
<dbReference type="PATRIC" id="fig|1149862.3.peg.1076"/>
<name>I9LHR6_9FIRM</name>
<organism evidence="1 2">
    <name type="scientific">Pelosinus fermentans B4</name>
    <dbReference type="NCBI Taxonomy" id="1149862"/>
    <lineage>
        <taxon>Bacteria</taxon>
        <taxon>Bacillati</taxon>
        <taxon>Bacillota</taxon>
        <taxon>Negativicutes</taxon>
        <taxon>Selenomonadales</taxon>
        <taxon>Sporomusaceae</taxon>
        <taxon>Pelosinus</taxon>
    </lineage>
</organism>
<keyword evidence="2" id="KW-1185">Reference proteome</keyword>
<evidence type="ECO:0000313" key="2">
    <source>
        <dbReference type="Proteomes" id="UP000004324"/>
    </source>
</evidence>
<comment type="caution">
    <text evidence="1">The sequence shown here is derived from an EMBL/GenBank/DDBJ whole genome shotgun (WGS) entry which is preliminary data.</text>
</comment>
<dbReference type="RefSeq" id="WP_007932032.1">
    <property type="nucleotide sequence ID" value="NZ_AKVJ01000011.1"/>
</dbReference>
<accession>I9LHR6</accession>
<gene>
    <name evidence="1" type="ORF">FB4_0177</name>
</gene>
<sequence>MSNDLEITGNFDPYDETLKKQLHEKADKLNFVGSRKGTTVLYCGAVKKGNPCKQLAGNYTDHNGYGRCKFHGGLATGPKTEEGKAKMAQNATKHGLYSKGLSPVERGIYEGLLEKPKIDLSHEIRLLQTKIITYLEEWRKRYEYYEQTLGVHEADRKMQVWYTTGENGTKGCYHAGTIEDKPLIRALNELAKMVEKNARLDPEGNEDLLSIVNKELQAASHGKITVAWGDRKAQSTQTT</sequence>
<reference evidence="1 2" key="1">
    <citation type="journal article" date="2012" name="J. Bacteriol.">
        <title>Draft Genome Sequences for Two Metal-Reducing Pelosinus fermentans Strains Isolated from a Cr(VI)-Contaminated Site and for Type Strain R7.</title>
        <authorList>
            <person name="Brown S.D."/>
            <person name="Podar M."/>
            <person name="Klingeman D.M."/>
            <person name="Johnson C.M."/>
            <person name="Yang Z.K."/>
            <person name="Utturkar S.M."/>
            <person name="Land M.L."/>
            <person name="Mosher J.J."/>
            <person name="Hurt R.A.Jr."/>
            <person name="Phelps T.J."/>
            <person name="Palumbo A.V."/>
            <person name="Arkin A.P."/>
            <person name="Hazen T.C."/>
            <person name="Elias D.A."/>
        </authorList>
    </citation>
    <scope>NUCLEOTIDE SEQUENCE [LARGE SCALE GENOMIC DNA]</scope>
    <source>
        <strain evidence="1 2">B4</strain>
    </source>
</reference>
<dbReference type="OrthoDB" id="2589266at2"/>
<dbReference type="EMBL" id="AKVJ01000011">
    <property type="protein sequence ID" value="EIW19926.1"/>
    <property type="molecule type" value="Genomic_DNA"/>
</dbReference>
<protein>
    <submittedName>
        <fullName evidence="1">Uncharacterized protein</fullName>
    </submittedName>
</protein>